<evidence type="ECO:0008006" key="4">
    <source>
        <dbReference type="Google" id="ProtNLM"/>
    </source>
</evidence>
<dbReference type="RefSeq" id="WP_230068228.1">
    <property type="nucleotide sequence ID" value="NZ_BAABLL010000007.1"/>
</dbReference>
<organism evidence="2 3">
    <name type="scientific">Arthrobacter cryoconiti</name>
    <dbReference type="NCBI Taxonomy" id="748907"/>
    <lineage>
        <taxon>Bacteria</taxon>
        <taxon>Bacillati</taxon>
        <taxon>Actinomycetota</taxon>
        <taxon>Actinomycetes</taxon>
        <taxon>Micrococcales</taxon>
        <taxon>Micrococcaceae</taxon>
        <taxon>Arthrobacter</taxon>
    </lineage>
</organism>
<keyword evidence="1" id="KW-0812">Transmembrane</keyword>
<name>A0ABV8R2P8_9MICC</name>
<sequence length="355" mass="36246">MSIVTAAKPHTKWSRVAVIAVAAAAIVAVVLLAFTWAGVGSSAKNIPLAVTGPTAQVQALEKALEENSAGTFTITEVADKDQATALIRTRDVYGAVILGAPTEVLTASANGTAVSQILTGVAAQLQLQISQSMVTAGKPVSAAPKVTVTDVVPLAETDAKGTGMTLAAFPLAFGGMIGGILISLVVVGNRRRIGALALYSILSGGIIVLVMQGLYGVFQGNIALNIAAVALSLLGTSSFIVGLNALIGMAGIPIGAVLTMLIANPISAATAPMQFLPGPFGVIGQFLVPGASTTLLRDLSYFPDTNTLAPWLVLTAWTLAGVIFTLVGHFRNQEVVHIENSLDTEPTPAMAIANT</sequence>
<gene>
    <name evidence="2" type="ORF">ACFOW9_08320</name>
</gene>
<feature type="transmembrane region" description="Helical" evidence="1">
    <location>
        <begin position="193"/>
        <end position="215"/>
    </location>
</feature>
<protein>
    <recommendedName>
        <fullName evidence="4">Integral membrane protein</fullName>
    </recommendedName>
</protein>
<feature type="transmembrane region" description="Helical" evidence="1">
    <location>
        <begin position="166"/>
        <end position="187"/>
    </location>
</feature>
<dbReference type="EMBL" id="JBHSCQ010000009">
    <property type="protein sequence ID" value="MFC4265604.1"/>
    <property type="molecule type" value="Genomic_DNA"/>
</dbReference>
<evidence type="ECO:0000256" key="1">
    <source>
        <dbReference type="SAM" id="Phobius"/>
    </source>
</evidence>
<feature type="transmembrane region" description="Helical" evidence="1">
    <location>
        <begin position="222"/>
        <end position="240"/>
    </location>
</feature>
<proteinExistence type="predicted"/>
<dbReference type="Proteomes" id="UP001595773">
    <property type="component" value="Unassembled WGS sequence"/>
</dbReference>
<accession>A0ABV8R2P8</accession>
<reference evidence="3" key="1">
    <citation type="journal article" date="2019" name="Int. J. Syst. Evol. Microbiol.">
        <title>The Global Catalogue of Microorganisms (GCM) 10K type strain sequencing project: providing services to taxonomists for standard genome sequencing and annotation.</title>
        <authorList>
            <consortium name="The Broad Institute Genomics Platform"/>
            <consortium name="The Broad Institute Genome Sequencing Center for Infectious Disease"/>
            <person name="Wu L."/>
            <person name="Ma J."/>
        </authorList>
    </citation>
    <scope>NUCLEOTIDE SEQUENCE [LARGE SCALE GENOMIC DNA]</scope>
    <source>
        <strain evidence="3">CGMCC 1.10698</strain>
    </source>
</reference>
<keyword evidence="1" id="KW-1133">Transmembrane helix</keyword>
<keyword evidence="3" id="KW-1185">Reference proteome</keyword>
<evidence type="ECO:0000313" key="3">
    <source>
        <dbReference type="Proteomes" id="UP001595773"/>
    </source>
</evidence>
<comment type="caution">
    <text evidence="2">The sequence shown here is derived from an EMBL/GenBank/DDBJ whole genome shotgun (WGS) entry which is preliminary data.</text>
</comment>
<feature type="transmembrane region" description="Helical" evidence="1">
    <location>
        <begin position="308"/>
        <end position="327"/>
    </location>
</feature>
<feature type="transmembrane region" description="Helical" evidence="1">
    <location>
        <begin position="16"/>
        <end position="39"/>
    </location>
</feature>
<evidence type="ECO:0000313" key="2">
    <source>
        <dbReference type="EMBL" id="MFC4265604.1"/>
    </source>
</evidence>
<keyword evidence="1" id="KW-0472">Membrane</keyword>